<protein>
    <submittedName>
        <fullName evidence="3">Putative transcriptional regulator</fullName>
    </submittedName>
</protein>
<evidence type="ECO:0000313" key="3">
    <source>
        <dbReference type="EMBL" id="ADP82882.1"/>
    </source>
</evidence>
<evidence type="ECO:0000313" key="4">
    <source>
        <dbReference type="Proteomes" id="UP000002484"/>
    </source>
</evidence>
<feature type="compositionally biased region" description="Pro residues" evidence="1">
    <location>
        <begin position="10"/>
        <end position="22"/>
    </location>
</feature>
<dbReference type="Proteomes" id="UP000002484">
    <property type="component" value="Chromosome"/>
</dbReference>
<reference evidence="3 4" key="1">
    <citation type="submission" date="2010-10" db="EMBL/GenBank/DDBJ databases">
        <title>Complete sequence of Frankia sp. EuI1c.</title>
        <authorList>
            <consortium name="US DOE Joint Genome Institute"/>
            <person name="Lucas S."/>
            <person name="Copeland A."/>
            <person name="Lapidus A."/>
            <person name="Cheng J.-F."/>
            <person name="Bruce D."/>
            <person name="Goodwin L."/>
            <person name="Pitluck S."/>
            <person name="Chertkov O."/>
            <person name="Detter J.C."/>
            <person name="Han C."/>
            <person name="Tapia R."/>
            <person name="Land M."/>
            <person name="Hauser L."/>
            <person name="Jeffries C."/>
            <person name="Kyrpides N."/>
            <person name="Ivanova N."/>
            <person name="Mikhailova N."/>
            <person name="Beauchemin N."/>
            <person name="Sen A."/>
            <person name="Sur S.A."/>
            <person name="Gtari M."/>
            <person name="Wall L."/>
            <person name="Tisa L."/>
            <person name="Woyke T."/>
        </authorList>
    </citation>
    <scope>NUCLEOTIDE SEQUENCE [LARGE SCALE GENOMIC DNA]</scope>
    <source>
        <strain evidence="4">DSM 45817 / CECT 9037 / EuI1c</strain>
    </source>
</reference>
<sequence length="179" mass="19146">MSAAGSRARPQPPEGPAEPPASGPSAVEFTEDEAAAVAVALVAMPDGPLSDAAQAALHKVLSALGPAAHERVVERAARVWTRPNGLPRSAATPVIEDAMRGGVAVTIDYVDAAGRPSHRQVEPHAFAYARGSWYLLAWSLDKDAPRWFRWDRIGHAELTDLPIQWREAFSAFPAPSPRS</sequence>
<dbReference type="AlphaFoldDB" id="E3J1S4"/>
<dbReference type="STRING" id="298654.FraEuI1c_4892"/>
<proteinExistence type="predicted"/>
<feature type="domain" description="WYL" evidence="2">
    <location>
        <begin position="94"/>
        <end position="157"/>
    </location>
</feature>
<dbReference type="KEGG" id="fri:FraEuI1c_4892"/>
<dbReference type="PANTHER" id="PTHR34580:SF3">
    <property type="entry name" value="PROTEIN PAFB"/>
    <property type="match status" value="1"/>
</dbReference>
<dbReference type="RefSeq" id="WP_013426000.1">
    <property type="nucleotide sequence ID" value="NC_014666.1"/>
</dbReference>
<dbReference type="EMBL" id="CP002299">
    <property type="protein sequence ID" value="ADP82882.1"/>
    <property type="molecule type" value="Genomic_DNA"/>
</dbReference>
<evidence type="ECO:0000259" key="2">
    <source>
        <dbReference type="Pfam" id="PF13280"/>
    </source>
</evidence>
<dbReference type="InterPro" id="IPR026881">
    <property type="entry name" value="WYL_dom"/>
</dbReference>
<dbReference type="OrthoDB" id="3171994at2"/>
<organism evidence="3 4">
    <name type="scientific">Pseudofrankia inefficax (strain DSM 45817 / CECT 9037 / DDB 130130 / EuI1c)</name>
    <name type="common">Frankia inefficax</name>
    <dbReference type="NCBI Taxonomy" id="298654"/>
    <lineage>
        <taxon>Bacteria</taxon>
        <taxon>Bacillati</taxon>
        <taxon>Actinomycetota</taxon>
        <taxon>Actinomycetes</taxon>
        <taxon>Frankiales</taxon>
        <taxon>Frankiaceae</taxon>
        <taxon>Pseudofrankia</taxon>
    </lineage>
</organism>
<keyword evidence="4" id="KW-1185">Reference proteome</keyword>
<dbReference type="PANTHER" id="PTHR34580">
    <property type="match status" value="1"/>
</dbReference>
<accession>E3J1S4</accession>
<name>E3J1S4_PSEI1</name>
<feature type="region of interest" description="Disordered" evidence="1">
    <location>
        <begin position="1"/>
        <end position="26"/>
    </location>
</feature>
<dbReference type="Pfam" id="PF13280">
    <property type="entry name" value="WYL"/>
    <property type="match status" value="1"/>
</dbReference>
<dbReference type="PROSITE" id="PS52050">
    <property type="entry name" value="WYL"/>
    <property type="match status" value="1"/>
</dbReference>
<dbReference type="eggNOG" id="COG2378">
    <property type="taxonomic scope" value="Bacteria"/>
</dbReference>
<evidence type="ECO:0000256" key="1">
    <source>
        <dbReference type="SAM" id="MobiDB-lite"/>
    </source>
</evidence>
<dbReference type="HOGENOM" id="CLU_1501404_0_0_11"/>
<dbReference type="InterPro" id="IPR051534">
    <property type="entry name" value="CBASS_pafABC_assoc_protein"/>
</dbReference>
<gene>
    <name evidence="3" type="ordered locus">FraEuI1c_4892</name>
</gene>
<dbReference type="InParanoid" id="E3J1S4"/>